<reference evidence="8 9" key="1">
    <citation type="journal article" date="2016" name="Nat. Commun.">
        <title>Thousands of microbial genomes shed light on interconnected biogeochemical processes in an aquifer system.</title>
        <authorList>
            <person name="Anantharaman K."/>
            <person name="Brown C.T."/>
            <person name="Hug L.A."/>
            <person name="Sharon I."/>
            <person name="Castelle C.J."/>
            <person name="Probst A.J."/>
            <person name="Thomas B.C."/>
            <person name="Singh A."/>
            <person name="Wilkins M.J."/>
            <person name="Karaoz U."/>
            <person name="Brodie E.L."/>
            <person name="Williams K.H."/>
            <person name="Hubbard S.S."/>
            <person name="Banfield J.F."/>
        </authorList>
    </citation>
    <scope>NUCLEOTIDE SEQUENCE [LARGE SCALE GENOMIC DNA]</scope>
</reference>
<dbReference type="SUPFAM" id="SSF47384">
    <property type="entry name" value="Homodimeric domain of signal transducing histidine kinase"/>
    <property type="match status" value="1"/>
</dbReference>
<keyword evidence="5" id="KW-0418">Kinase</keyword>
<feature type="transmembrane region" description="Helical" evidence="6">
    <location>
        <begin position="269"/>
        <end position="290"/>
    </location>
</feature>
<comment type="caution">
    <text evidence="8">The sequence shown here is derived from an EMBL/GenBank/DDBJ whole genome shotgun (WGS) entry which is preliminary data.</text>
</comment>
<name>A0A1G2SA49_9BACT</name>
<dbReference type="GO" id="GO:0000155">
    <property type="term" value="F:phosphorelay sensor kinase activity"/>
    <property type="evidence" value="ECO:0007669"/>
    <property type="project" value="InterPro"/>
</dbReference>
<feature type="transmembrane region" description="Helical" evidence="6">
    <location>
        <begin position="78"/>
        <end position="97"/>
    </location>
</feature>
<feature type="transmembrane region" description="Helical" evidence="6">
    <location>
        <begin position="212"/>
        <end position="231"/>
    </location>
</feature>
<dbReference type="GO" id="GO:0005886">
    <property type="term" value="C:plasma membrane"/>
    <property type="evidence" value="ECO:0007669"/>
    <property type="project" value="TreeGrafter"/>
</dbReference>
<feature type="transmembrane region" description="Helical" evidence="6">
    <location>
        <begin position="184"/>
        <end position="206"/>
    </location>
</feature>
<dbReference type="PRINTS" id="PR00344">
    <property type="entry name" value="BCTRLSENSOR"/>
</dbReference>
<feature type="transmembrane region" description="Helical" evidence="6">
    <location>
        <begin position="149"/>
        <end position="168"/>
    </location>
</feature>
<dbReference type="Pfam" id="PF00512">
    <property type="entry name" value="HisKA"/>
    <property type="match status" value="1"/>
</dbReference>
<dbReference type="InterPro" id="IPR003661">
    <property type="entry name" value="HisK_dim/P_dom"/>
</dbReference>
<evidence type="ECO:0000256" key="1">
    <source>
        <dbReference type="ARBA" id="ARBA00000085"/>
    </source>
</evidence>
<evidence type="ECO:0000256" key="4">
    <source>
        <dbReference type="ARBA" id="ARBA00022679"/>
    </source>
</evidence>
<dbReference type="CDD" id="cd00082">
    <property type="entry name" value="HisKA"/>
    <property type="match status" value="1"/>
</dbReference>
<dbReference type="EC" id="2.7.13.3" evidence="2"/>
<dbReference type="PROSITE" id="PS50109">
    <property type="entry name" value="HIS_KIN"/>
    <property type="match status" value="1"/>
</dbReference>
<evidence type="ECO:0000256" key="3">
    <source>
        <dbReference type="ARBA" id="ARBA00022553"/>
    </source>
</evidence>
<accession>A0A1G2SA49</accession>
<evidence type="ECO:0000256" key="2">
    <source>
        <dbReference type="ARBA" id="ARBA00012438"/>
    </source>
</evidence>
<dbReference type="SUPFAM" id="SSF55874">
    <property type="entry name" value="ATPase domain of HSP90 chaperone/DNA topoisomerase II/histidine kinase"/>
    <property type="match status" value="1"/>
</dbReference>
<dbReference type="AlphaFoldDB" id="A0A1G2SA49"/>
<dbReference type="InterPro" id="IPR004358">
    <property type="entry name" value="Sig_transdc_His_kin-like_C"/>
</dbReference>
<dbReference type="SMART" id="SM00387">
    <property type="entry name" value="HATPase_c"/>
    <property type="match status" value="1"/>
</dbReference>
<sequence>MSLSILDIISNISFAEWVIAIGSLLVTVLSGVIFWQDTKKQSSKFFLIFSIIVFMWGAAFIIVNASIGTQFVHTAVDIFYFIAGFIAPTLFFAIDAFSNRDRTRSFGKFAIVFGPYLILSLGFFVPGLIVGYEEIIGGGWGKITFGKLFILYALYCVALVVLGFGLLVKKYHDSAGIFKVEMRDFLVAFIVTALVALLGTLFLPVFTGTQDFFWVGYVGGALLFLVITRLLAVKYNFWSPKVIVTELFISVIVLVLIAELFIASSFLDLFIKTGITVLIIFSSSFLIGSVKREIQSKDKIMRLSRDIDLISKRLKVLDKKKSEFLSIASHHLRDPLTVIKGYASMLGEGSFGELSAPVKEAVEKIFHSSERLITMISDFMDISRIESGDMRYKFADVDMKRLVLDITGEMKQSADRAHLTFNTTINDGISNDEQFITVGDAGKLRQVISNLIDNSIKYTPRGEISLLLSKSTNGKKILFSISDTGIGMSEVTKEKIFRKFSRAEGVSKVYTEGTGLGLYVAKEVIKKHEGRIWAESKGEGAGSTFYLELEVKR</sequence>
<evidence type="ECO:0000256" key="6">
    <source>
        <dbReference type="SAM" id="Phobius"/>
    </source>
</evidence>
<dbReference type="PANTHER" id="PTHR43047">
    <property type="entry name" value="TWO-COMPONENT HISTIDINE PROTEIN KINASE"/>
    <property type="match status" value="1"/>
</dbReference>
<keyword evidence="6" id="KW-1133">Transmembrane helix</keyword>
<dbReference type="InterPro" id="IPR005467">
    <property type="entry name" value="His_kinase_dom"/>
</dbReference>
<keyword evidence="3" id="KW-0597">Phosphoprotein</keyword>
<dbReference type="SMART" id="SM00388">
    <property type="entry name" value="HisKA"/>
    <property type="match status" value="1"/>
</dbReference>
<keyword evidence="6" id="KW-0812">Transmembrane</keyword>
<proteinExistence type="predicted"/>
<keyword evidence="6" id="KW-0472">Membrane</keyword>
<feature type="transmembrane region" description="Helical" evidence="6">
    <location>
        <begin position="243"/>
        <end position="263"/>
    </location>
</feature>
<dbReference type="Gene3D" id="1.10.287.130">
    <property type="match status" value="1"/>
</dbReference>
<dbReference type="Gene3D" id="3.30.565.10">
    <property type="entry name" value="Histidine kinase-like ATPase, C-terminal domain"/>
    <property type="match status" value="1"/>
</dbReference>
<dbReference type="EMBL" id="MHUT01000006">
    <property type="protein sequence ID" value="OHA81588.1"/>
    <property type="molecule type" value="Genomic_DNA"/>
</dbReference>
<dbReference type="GO" id="GO:0009927">
    <property type="term" value="F:histidine phosphotransfer kinase activity"/>
    <property type="evidence" value="ECO:0007669"/>
    <property type="project" value="TreeGrafter"/>
</dbReference>
<feature type="domain" description="Histidine kinase" evidence="7">
    <location>
        <begin position="327"/>
        <end position="553"/>
    </location>
</feature>
<dbReference type="Pfam" id="PF02518">
    <property type="entry name" value="HATPase_c"/>
    <property type="match status" value="1"/>
</dbReference>
<dbReference type="InterPro" id="IPR036097">
    <property type="entry name" value="HisK_dim/P_sf"/>
</dbReference>
<dbReference type="FunFam" id="3.30.565.10:FF:000006">
    <property type="entry name" value="Sensor histidine kinase WalK"/>
    <property type="match status" value="1"/>
</dbReference>
<organism evidence="8 9">
    <name type="scientific">Candidatus Yonathbacteria bacterium RIFCSPHIGHO2_02_FULL_44_14</name>
    <dbReference type="NCBI Taxonomy" id="1802724"/>
    <lineage>
        <taxon>Bacteria</taxon>
        <taxon>Candidatus Yonathiibacteriota</taxon>
    </lineage>
</organism>
<feature type="transmembrane region" description="Helical" evidence="6">
    <location>
        <begin position="46"/>
        <end position="72"/>
    </location>
</feature>
<evidence type="ECO:0000313" key="8">
    <source>
        <dbReference type="EMBL" id="OHA81588.1"/>
    </source>
</evidence>
<dbReference type="InterPro" id="IPR003594">
    <property type="entry name" value="HATPase_dom"/>
</dbReference>
<evidence type="ECO:0000313" key="9">
    <source>
        <dbReference type="Proteomes" id="UP000179118"/>
    </source>
</evidence>
<gene>
    <name evidence="8" type="ORF">A3D51_02335</name>
</gene>
<feature type="transmembrane region" description="Helical" evidence="6">
    <location>
        <begin position="12"/>
        <end position="34"/>
    </location>
</feature>
<dbReference type="InterPro" id="IPR036890">
    <property type="entry name" value="HATPase_C_sf"/>
</dbReference>
<keyword evidence="4" id="KW-0808">Transferase</keyword>
<comment type="catalytic activity">
    <reaction evidence="1">
        <text>ATP + protein L-histidine = ADP + protein N-phospho-L-histidine.</text>
        <dbReference type="EC" id="2.7.13.3"/>
    </reaction>
</comment>
<dbReference type="Proteomes" id="UP000179118">
    <property type="component" value="Unassembled WGS sequence"/>
</dbReference>
<evidence type="ECO:0000259" key="7">
    <source>
        <dbReference type="PROSITE" id="PS50109"/>
    </source>
</evidence>
<evidence type="ECO:0000256" key="5">
    <source>
        <dbReference type="ARBA" id="ARBA00022777"/>
    </source>
</evidence>
<protein>
    <recommendedName>
        <fullName evidence="2">histidine kinase</fullName>
        <ecNumber evidence="2">2.7.13.3</ecNumber>
    </recommendedName>
</protein>
<dbReference type="PANTHER" id="PTHR43047:SF72">
    <property type="entry name" value="OSMOSENSING HISTIDINE PROTEIN KINASE SLN1"/>
    <property type="match status" value="1"/>
</dbReference>
<feature type="transmembrane region" description="Helical" evidence="6">
    <location>
        <begin position="109"/>
        <end position="129"/>
    </location>
</feature>